<proteinExistence type="predicted"/>
<evidence type="ECO:0000313" key="1">
    <source>
        <dbReference type="EMBL" id="QJI03067.1"/>
    </source>
</evidence>
<sequence>MKLHIQITDEKAKKAIQEISKKQDWSLNKLGKIAILFYLRARKLIK</sequence>
<dbReference type="AlphaFoldDB" id="A0A6M3XYR8"/>
<organism evidence="1">
    <name type="scientific">viral metagenome</name>
    <dbReference type="NCBI Taxonomy" id="1070528"/>
    <lineage>
        <taxon>unclassified sequences</taxon>
        <taxon>metagenomes</taxon>
        <taxon>organismal metagenomes</taxon>
    </lineage>
</organism>
<reference evidence="1" key="1">
    <citation type="submission" date="2020-03" db="EMBL/GenBank/DDBJ databases">
        <title>The deep terrestrial virosphere.</title>
        <authorList>
            <person name="Holmfeldt K."/>
            <person name="Nilsson E."/>
            <person name="Simone D."/>
            <person name="Lopez-Fernandez M."/>
            <person name="Wu X."/>
            <person name="de Brujin I."/>
            <person name="Lundin D."/>
            <person name="Andersson A."/>
            <person name="Bertilsson S."/>
            <person name="Dopson M."/>
        </authorList>
    </citation>
    <scope>NUCLEOTIDE SEQUENCE</scope>
    <source>
        <strain evidence="1">TM448B04023</strain>
    </source>
</reference>
<dbReference type="EMBL" id="MT145055">
    <property type="protein sequence ID" value="QJI03067.1"/>
    <property type="molecule type" value="Genomic_DNA"/>
</dbReference>
<name>A0A6M3XYR8_9ZZZZ</name>
<accession>A0A6M3XYR8</accession>
<protein>
    <submittedName>
        <fullName evidence="1">Uncharacterized protein</fullName>
    </submittedName>
</protein>
<gene>
    <name evidence="1" type="ORF">TM448B04023_0007</name>
</gene>